<keyword evidence="3" id="KW-1185">Reference proteome</keyword>
<dbReference type="Proteomes" id="UP000254866">
    <property type="component" value="Unassembled WGS sequence"/>
</dbReference>
<organism evidence="2 3">
    <name type="scientific">Venustampulla echinocandica</name>
    <dbReference type="NCBI Taxonomy" id="2656787"/>
    <lineage>
        <taxon>Eukaryota</taxon>
        <taxon>Fungi</taxon>
        <taxon>Dikarya</taxon>
        <taxon>Ascomycota</taxon>
        <taxon>Pezizomycotina</taxon>
        <taxon>Leotiomycetes</taxon>
        <taxon>Helotiales</taxon>
        <taxon>Pleuroascaceae</taxon>
        <taxon>Venustampulla</taxon>
    </lineage>
</organism>
<reference evidence="2 3" key="1">
    <citation type="journal article" date="2018" name="IMA Fungus">
        <title>IMA Genome-F 9: Draft genome sequence of Annulohypoxylon stygium, Aspergillus mulundensis, Berkeleyomyces basicola (syn. Thielaviopsis basicola), Ceratocystis smalleyi, two Cercospora beticola strains, Coleophoma cylindrospora, Fusarium fracticaudum, Phialophora cf. hyalina, and Morchella septimelata.</title>
        <authorList>
            <person name="Wingfield B.D."/>
            <person name="Bills G.F."/>
            <person name="Dong Y."/>
            <person name="Huang W."/>
            <person name="Nel W.J."/>
            <person name="Swalarsk-Parry B.S."/>
            <person name="Vaghefi N."/>
            <person name="Wilken P.M."/>
            <person name="An Z."/>
            <person name="de Beer Z.W."/>
            <person name="De Vos L."/>
            <person name="Chen L."/>
            <person name="Duong T.A."/>
            <person name="Gao Y."/>
            <person name="Hammerbacher A."/>
            <person name="Kikkert J.R."/>
            <person name="Li Y."/>
            <person name="Li H."/>
            <person name="Li K."/>
            <person name="Li Q."/>
            <person name="Liu X."/>
            <person name="Ma X."/>
            <person name="Naidoo K."/>
            <person name="Pethybridge S.J."/>
            <person name="Sun J."/>
            <person name="Steenkamp E.T."/>
            <person name="van der Nest M.A."/>
            <person name="van Wyk S."/>
            <person name="Wingfield M.J."/>
            <person name="Xiong C."/>
            <person name="Yue Q."/>
            <person name="Zhang X."/>
        </authorList>
    </citation>
    <scope>NUCLEOTIDE SEQUENCE [LARGE SCALE GENOMIC DNA]</scope>
    <source>
        <strain evidence="2 3">BP 5553</strain>
    </source>
</reference>
<accession>A0A370T9H2</accession>
<feature type="compositionally biased region" description="Low complexity" evidence="1">
    <location>
        <begin position="336"/>
        <end position="349"/>
    </location>
</feature>
<feature type="compositionally biased region" description="Basic and acidic residues" evidence="1">
    <location>
        <begin position="559"/>
        <end position="568"/>
    </location>
</feature>
<dbReference type="GeneID" id="43603352"/>
<feature type="compositionally biased region" description="Basic and acidic residues" evidence="1">
    <location>
        <begin position="314"/>
        <end position="326"/>
    </location>
</feature>
<dbReference type="RefSeq" id="XP_031864833.1">
    <property type="nucleotide sequence ID" value="XM_032019126.1"/>
</dbReference>
<feature type="compositionally biased region" description="Polar residues" evidence="1">
    <location>
        <begin position="145"/>
        <end position="155"/>
    </location>
</feature>
<feature type="compositionally biased region" description="Low complexity" evidence="1">
    <location>
        <begin position="397"/>
        <end position="409"/>
    </location>
</feature>
<feature type="region of interest" description="Disordered" evidence="1">
    <location>
        <begin position="1"/>
        <end position="21"/>
    </location>
</feature>
<protein>
    <recommendedName>
        <fullName evidence="4">Myb-like domain-containing protein</fullName>
    </recommendedName>
</protein>
<dbReference type="EMBL" id="NPIC01000016">
    <property type="protein sequence ID" value="RDL30225.1"/>
    <property type="molecule type" value="Genomic_DNA"/>
</dbReference>
<evidence type="ECO:0000313" key="2">
    <source>
        <dbReference type="EMBL" id="RDL30225.1"/>
    </source>
</evidence>
<feature type="region of interest" description="Disordered" evidence="1">
    <location>
        <begin position="144"/>
        <end position="199"/>
    </location>
</feature>
<evidence type="ECO:0000313" key="3">
    <source>
        <dbReference type="Proteomes" id="UP000254866"/>
    </source>
</evidence>
<proteinExistence type="predicted"/>
<gene>
    <name evidence="2" type="ORF">BP5553_10503</name>
</gene>
<feature type="compositionally biased region" description="Basic residues" evidence="1">
    <location>
        <begin position="372"/>
        <end position="390"/>
    </location>
</feature>
<evidence type="ECO:0000256" key="1">
    <source>
        <dbReference type="SAM" id="MobiDB-lite"/>
    </source>
</evidence>
<feature type="compositionally biased region" description="Acidic residues" evidence="1">
    <location>
        <begin position="188"/>
        <end position="199"/>
    </location>
</feature>
<feature type="region of interest" description="Disordered" evidence="1">
    <location>
        <begin position="544"/>
        <end position="571"/>
    </location>
</feature>
<feature type="region of interest" description="Disordered" evidence="1">
    <location>
        <begin position="611"/>
        <end position="640"/>
    </location>
</feature>
<dbReference type="OrthoDB" id="3563165at2759"/>
<evidence type="ECO:0008006" key="4">
    <source>
        <dbReference type="Google" id="ProtNLM"/>
    </source>
</evidence>
<feature type="region of interest" description="Disordered" evidence="1">
    <location>
        <begin position="310"/>
        <end position="417"/>
    </location>
</feature>
<comment type="caution">
    <text evidence="2">The sequence shown here is derived from an EMBL/GenBank/DDBJ whole genome shotgun (WGS) entry which is preliminary data.</text>
</comment>
<feature type="compositionally biased region" description="Polar residues" evidence="1">
    <location>
        <begin position="174"/>
        <end position="183"/>
    </location>
</feature>
<name>A0A370T9H2_9HELO</name>
<feature type="region of interest" description="Disordered" evidence="1">
    <location>
        <begin position="460"/>
        <end position="489"/>
    </location>
</feature>
<sequence length="640" mass="69881">MDDIIFYQPRSTSSNRPPRFPGTLTASIISRGSITPISVRQTASQLSPRNEMWKDHILKNRDFSNPSQRPPSAQRCRNDTVQEIVQGQTTRYSPNNDDDDDLPDIAEILSGIKPNDVSASANSNSDDDDGFLDIDELLAGLGQKSVPTSAKPNSGGTAGKVDSGTRGSSPVDCNRSTEGNTQDPIILSDDESVGADSETDYSNLDVNLTKSDSYSLHVAGSDPAGSNGFGLATTLISDRLVAYHQDDANDNVIADKARLQLATDRPRSASPGYGPVTHQARPLRVNTEIAQRTASYVDLGVTEEVEDEGIDVIAKGDDDGDADTRSTKRSRSSAISCNNSASDSNVSVSELQDGQHDSAQFPQPDLTIGPPLRHRRRRDTTRNSYRKRPRTPAPTGLASAVSTVSAALESNDRKDPQSVALLAAPGPEQETRDIDQEIVDGGTYDSNDEDYNDISDAAASEIQGRPRSRKRVRRAKDTKPNDVETPSTKSLDILYQAAAATSPRGIHESEEIPIHGYLTLKTIESKVVYCLTFSQELLPEPSRISQKQVIAKSVSSSSNRRDSERPPIQERAMSKLVRNSRFSSEDDDLLLQLKGEGLSWDEISDRFPERSKGTLQVHYSTKLKPRSETSKKTNKRRRSG</sequence>
<dbReference type="AlphaFoldDB" id="A0A370T9H2"/>